<keyword evidence="2" id="KW-1185">Reference proteome</keyword>
<dbReference type="AlphaFoldDB" id="A0A5C2RP29"/>
<name>A0A5C2RP29_9APHY</name>
<accession>A0A5C2RP29</accession>
<evidence type="ECO:0000313" key="1">
    <source>
        <dbReference type="EMBL" id="RPD52890.1"/>
    </source>
</evidence>
<sequence length="313" mass="35143">MKGAGLLPLLRANISLLVSCSLFVSSFHPFRCWYKLWLPADIFCTYPTPSVLREHLFDPLSPTPSLSDILAILDRHPRQHTFRISEDLMTCWLLPHTPPYLSHCLHACRMNAVFGIVKDLLRHTDRFSALLGLYFAPWSDITMGQFMALRWNFMHLSSFGARPLHYSRQHIHSPTSSPVLSDYATLGRAWISVREARRTRPRIPTHASRHGGSWQAPGSLTTCSATWSDFRRWHGCTSLPRSPEPCRSTACTTGHITPSSAPSGCGDVLSLPPRPMIGNPSTRRTARSLSSTAVGDGVRRLNARTYTVRMRTP</sequence>
<evidence type="ECO:0000313" key="2">
    <source>
        <dbReference type="Proteomes" id="UP000313359"/>
    </source>
</evidence>
<reference evidence="1" key="1">
    <citation type="journal article" date="2018" name="Genome Biol. Evol.">
        <title>Genomics and development of Lentinus tigrinus, a white-rot wood-decaying mushroom with dimorphic fruiting bodies.</title>
        <authorList>
            <person name="Wu B."/>
            <person name="Xu Z."/>
            <person name="Knudson A."/>
            <person name="Carlson A."/>
            <person name="Chen N."/>
            <person name="Kovaka S."/>
            <person name="LaButti K."/>
            <person name="Lipzen A."/>
            <person name="Pennachio C."/>
            <person name="Riley R."/>
            <person name="Schakwitz W."/>
            <person name="Umezawa K."/>
            <person name="Ohm R.A."/>
            <person name="Grigoriev I.V."/>
            <person name="Nagy L.G."/>
            <person name="Gibbons J."/>
            <person name="Hibbett D."/>
        </authorList>
    </citation>
    <scope>NUCLEOTIDE SEQUENCE [LARGE SCALE GENOMIC DNA]</scope>
    <source>
        <strain evidence="1">ALCF2SS1-6</strain>
    </source>
</reference>
<protein>
    <submittedName>
        <fullName evidence="1">Uncharacterized protein</fullName>
    </submittedName>
</protein>
<proteinExistence type="predicted"/>
<dbReference type="Proteomes" id="UP000313359">
    <property type="component" value="Unassembled WGS sequence"/>
</dbReference>
<gene>
    <name evidence="1" type="ORF">L227DRAFT_427266</name>
</gene>
<organism evidence="1 2">
    <name type="scientific">Lentinus tigrinus ALCF2SS1-6</name>
    <dbReference type="NCBI Taxonomy" id="1328759"/>
    <lineage>
        <taxon>Eukaryota</taxon>
        <taxon>Fungi</taxon>
        <taxon>Dikarya</taxon>
        <taxon>Basidiomycota</taxon>
        <taxon>Agaricomycotina</taxon>
        <taxon>Agaricomycetes</taxon>
        <taxon>Polyporales</taxon>
        <taxon>Polyporaceae</taxon>
        <taxon>Lentinus</taxon>
    </lineage>
</organism>
<dbReference type="EMBL" id="ML122336">
    <property type="protein sequence ID" value="RPD52890.1"/>
    <property type="molecule type" value="Genomic_DNA"/>
</dbReference>